<evidence type="ECO:0000259" key="1">
    <source>
        <dbReference type="Pfam" id="PF13966"/>
    </source>
</evidence>
<reference evidence="2" key="1">
    <citation type="submission" date="2022-04" db="EMBL/GenBank/DDBJ databases">
        <title>Carnegiea gigantea Genome sequencing and assembly v2.</title>
        <authorList>
            <person name="Copetti D."/>
            <person name="Sanderson M.J."/>
            <person name="Burquez A."/>
            <person name="Wojciechowski M.F."/>
        </authorList>
    </citation>
    <scope>NUCLEOTIDE SEQUENCE</scope>
    <source>
        <strain evidence="2">SGP5-SGP5p</strain>
        <tissue evidence="2">Aerial part</tissue>
    </source>
</reference>
<protein>
    <recommendedName>
        <fullName evidence="1">Reverse transcriptase zinc-binding domain-containing protein</fullName>
    </recommendedName>
</protein>
<dbReference type="Pfam" id="PF13966">
    <property type="entry name" value="zf-RVT"/>
    <property type="match status" value="1"/>
</dbReference>
<dbReference type="AlphaFoldDB" id="A0A9Q1K3L5"/>
<name>A0A9Q1K3L5_9CARY</name>
<accession>A0A9Q1K3L5</accession>
<feature type="domain" description="Reverse transcriptase zinc-binding" evidence="1">
    <location>
        <begin position="78"/>
        <end position="171"/>
    </location>
</feature>
<sequence length="286" mass="31694">MIGGYQGPPPSSLSSLDKPPWQITRSVISSTPLTAAGVNHLIKSIFLPCDVEVILSIPLCTTWPRDKLIWHYNKQVLFAVRSAYHMIICDRSNDGGSPSTRDPKLWRALWKCDVPPHIKLFGWRACVGSLPTSHNMSTRIPDFVMSCSVCVHAEDTPSHAILECPLALDAWHGSGIDEDFWTPRFRTLADCIANASHTLDDDAFGDFLAVMWECWNARNRFIFSTPDRNLATLGKRALDFLALRKRGPASTGFNAPMTMASAMSSLRATVSISSNCSKPNRSLITF</sequence>
<dbReference type="InterPro" id="IPR026960">
    <property type="entry name" value="RVT-Znf"/>
</dbReference>
<dbReference type="OrthoDB" id="1717299at2759"/>
<comment type="caution">
    <text evidence="2">The sequence shown here is derived from an EMBL/GenBank/DDBJ whole genome shotgun (WGS) entry which is preliminary data.</text>
</comment>
<organism evidence="2 3">
    <name type="scientific">Carnegiea gigantea</name>
    <dbReference type="NCBI Taxonomy" id="171969"/>
    <lineage>
        <taxon>Eukaryota</taxon>
        <taxon>Viridiplantae</taxon>
        <taxon>Streptophyta</taxon>
        <taxon>Embryophyta</taxon>
        <taxon>Tracheophyta</taxon>
        <taxon>Spermatophyta</taxon>
        <taxon>Magnoliopsida</taxon>
        <taxon>eudicotyledons</taxon>
        <taxon>Gunneridae</taxon>
        <taxon>Pentapetalae</taxon>
        <taxon>Caryophyllales</taxon>
        <taxon>Cactineae</taxon>
        <taxon>Cactaceae</taxon>
        <taxon>Cactoideae</taxon>
        <taxon>Echinocereeae</taxon>
        <taxon>Carnegiea</taxon>
    </lineage>
</organism>
<evidence type="ECO:0000313" key="3">
    <source>
        <dbReference type="Proteomes" id="UP001153076"/>
    </source>
</evidence>
<gene>
    <name evidence="2" type="ORF">Cgig2_029877</name>
</gene>
<keyword evidence="3" id="KW-1185">Reference proteome</keyword>
<proteinExistence type="predicted"/>
<evidence type="ECO:0000313" key="2">
    <source>
        <dbReference type="EMBL" id="KAJ8436631.1"/>
    </source>
</evidence>
<dbReference type="Proteomes" id="UP001153076">
    <property type="component" value="Unassembled WGS sequence"/>
</dbReference>
<dbReference type="EMBL" id="JAKOGI010000337">
    <property type="protein sequence ID" value="KAJ8436631.1"/>
    <property type="molecule type" value="Genomic_DNA"/>
</dbReference>